<dbReference type="AlphaFoldDB" id="A0AAE0G4U9"/>
<evidence type="ECO:0000313" key="3">
    <source>
        <dbReference type="Proteomes" id="UP001190700"/>
    </source>
</evidence>
<gene>
    <name evidence="2" type="ORF">CYMTET_20023</name>
    <name evidence="1" type="ORF">CYMTET_42001</name>
</gene>
<keyword evidence="3" id="KW-1185">Reference proteome</keyword>
<protein>
    <submittedName>
        <fullName evidence="2">Uncharacterized protein</fullName>
    </submittedName>
</protein>
<dbReference type="Proteomes" id="UP001190700">
    <property type="component" value="Unassembled WGS sequence"/>
</dbReference>
<reference evidence="2" key="2">
    <citation type="submission" date="2023-06" db="EMBL/GenBank/DDBJ databases">
        <title>Long-read-based genome assembly of the green algal bacterivore Cymbomonas tetramitiformis.</title>
        <authorList>
            <person name="Gyaltshen Y."/>
            <person name="Rozenberg A."/>
            <person name="Paasch A."/>
            <person name="Burns J.A."/>
            <person name="Warring S."/>
            <person name="Larson R."/>
            <person name="Maurer-Alcala X."/>
            <person name="Dacks J."/>
            <person name="Kim E."/>
        </authorList>
    </citation>
    <scope>NUCLEOTIDE SEQUENCE</scope>
    <source>
        <strain evidence="2">PLY_AMNH</strain>
    </source>
</reference>
<accession>A0AAE0G4U9</accession>
<comment type="caution">
    <text evidence="2">The sequence shown here is derived from an EMBL/GenBank/DDBJ whole genome shotgun (WGS) entry which is preliminary data.</text>
</comment>
<dbReference type="EMBL" id="LGRX02027994">
    <property type="protein sequence ID" value="KAK3248534.1"/>
    <property type="molecule type" value="Genomic_DNA"/>
</dbReference>
<organism evidence="2 3">
    <name type="scientific">Cymbomonas tetramitiformis</name>
    <dbReference type="NCBI Taxonomy" id="36881"/>
    <lineage>
        <taxon>Eukaryota</taxon>
        <taxon>Viridiplantae</taxon>
        <taxon>Chlorophyta</taxon>
        <taxon>Pyramimonadophyceae</taxon>
        <taxon>Pyramimonadales</taxon>
        <taxon>Pyramimonadaceae</taxon>
        <taxon>Cymbomonas</taxon>
    </lineage>
</organism>
<dbReference type="EMBL" id="LGRX02009502">
    <property type="protein sequence ID" value="KAK3271645.1"/>
    <property type="molecule type" value="Genomic_DNA"/>
</dbReference>
<evidence type="ECO:0000313" key="1">
    <source>
        <dbReference type="EMBL" id="KAK3248534.1"/>
    </source>
</evidence>
<evidence type="ECO:0000313" key="2">
    <source>
        <dbReference type="EMBL" id="KAK3271645.1"/>
    </source>
</evidence>
<reference evidence="2 3" key="1">
    <citation type="journal article" date="2015" name="Genome Biol. Evol.">
        <title>Comparative Genomics of a Bacterivorous Green Alga Reveals Evolutionary Causalities and Consequences of Phago-Mixotrophic Mode of Nutrition.</title>
        <authorList>
            <person name="Burns J.A."/>
            <person name="Paasch A."/>
            <person name="Narechania A."/>
            <person name="Kim E."/>
        </authorList>
    </citation>
    <scope>NUCLEOTIDE SEQUENCE [LARGE SCALE GENOMIC DNA]</scope>
    <source>
        <strain evidence="2">PLY_AMNH</strain>
    </source>
</reference>
<name>A0AAE0G4U9_9CHLO</name>
<sequence>METHGAYMATLAVGLYGFEEHGVRARIATFCADEDSTMHKAMTVAIIKYFQYQYITVLKSVATAPGMTEPEKIDFMVGAVTNIVDHAFGCHDKCGDFIVTDVNGVMEHTCKVAGGDAAHSKPSLPGGK</sequence>
<proteinExistence type="predicted"/>